<comment type="caution">
    <text evidence="1">The sequence shown here is derived from an EMBL/GenBank/DDBJ whole genome shotgun (WGS) entry which is preliminary data.</text>
</comment>
<organism evidence="1 2">
    <name type="scientific">Tomitella cavernea</name>
    <dbReference type="NCBI Taxonomy" id="1387982"/>
    <lineage>
        <taxon>Bacteria</taxon>
        <taxon>Bacillati</taxon>
        <taxon>Actinomycetota</taxon>
        <taxon>Actinomycetes</taxon>
        <taxon>Mycobacteriales</taxon>
        <taxon>Tomitella</taxon>
    </lineage>
</organism>
<evidence type="ECO:0000313" key="1">
    <source>
        <dbReference type="EMBL" id="GAA4814712.1"/>
    </source>
</evidence>
<reference evidence="2" key="1">
    <citation type="journal article" date="2019" name="Int. J. Syst. Evol. Microbiol.">
        <title>The Global Catalogue of Microorganisms (GCM) 10K type strain sequencing project: providing services to taxonomists for standard genome sequencing and annotation.</title>
        <authorList>
            <consortium name="The Broad Institute Genomics Platform"/>
            <consortium name="The Broad Institute Genome Sequencing Center for Infectious Disease"/>
            <person name="Wu L."/>
            <person name="Ma J."/>
        </authorList>
    </citation>
    <scope>NUCLEOTIDE SEQUENCE [LARGE SCALE GENOMIC DNA]</scope>
    <source>
        <strain evidence="2">JCM 18542</strain>
    </source>
</reference>
<proteinExistence type="predicted"/>
<dbReference type="EMBL" id="BAABKQ010000001">
    <property type="protein sequence ID" value="GAA4814712.1"/>
    <property type="molecule type" value="Genomic_DNA"/>
</dbReference>
<dbReference type="Proteomes" id="UP001500839">
    <property type="component" value="Unassembled WGS sequence"/>
</dbReference>
<sequence length="177" mass="19514">MLNRAVPGKIILGELGECEAGVRQLIRERPLETEVAHVGEARLVVPTREETLRIKAYLVVKRNQTRDFLGVAALAYRFGIGWAGRALAGVDAYYASPSGTDSVASQLLRQLAEPRPADADTTRTLDKYKQLDPRWHSWQRVVNVCRAVADAILEPCDSGISTSRPTTRSRSGGSRAW</sequence>
<accession>A0ABP9CRP2</accession>
<gene>
    <name evidence="1" type="ORF">GCM10023353_20100</name>
</gene>
<keyword evidence="2" id="KW-1185">Reference proteome</keyword>
<name>A0ABP9CRP2_9ACTN</name>
<evidence type="ECO:0000313" key="2">
    <source>
        <dbReference type="Proteomes" id="UP001500839"/>
    </source>
</evidence>
<protein>
    <submittedName>
        <fullName evidence="1">Uncharacterized protein</fullName>
    </submittedName>
</protein>